<comment type="subcellular location">
    <subcellularLocation>
        <location evidence="1">Cell membrane</location>
        <topology evidence="1">Multi-pass membrane protein</topology>
    </subcellularLocation>
</comment>
<dbReference type="Gene3D" id="1.20.1250.20">
    <property type="entry name" value="MFS general substrate transporter like domains"/>
    <property type="match status" value="1"/>
</dbReference>
<keyword evidence="3 7" id="KW-0812">Transmembrane</keyword>
<keyword evidence="2" id="KW-1003">Cell membrane</keyword>
<dbReference type="Proteomes" id="UP001501231">
    <property type="component" value="Unassembled WGS sequence"/>
</dbReference>
<dbReference type="EMBL" id="BAAARW010000001">
    <property type="protein sequence ID" value="GAA2397635.1"/>
    <property type="molecule type" value="Genomic_DNA"/>
</dbReference>
<feature type="transmembrane region" description="Helical" evidence="7">
    <location>
        <begin position="88"/>
        <end position="121"/>
    </location>
</feature>
<evidence type="ECO:0008006" key="10">
    <source>
        <dbReference type="Google" id="ProtNLM"/>
    </source>
</evidence>
<evidence type="ECO:0000256" key="2">
    <source>
        <dbReference type="ARBA" id="ARBA00022475"/>
    </source>
</evidence>
<accession>A0ABP5VDH4</accession>
<gene>
    <name evidence="8" type="ORF">GCM10010191_00370</name>
</gene>
<keyword evidence="9" id="KW-1185">Reference proteome</keyword>
<feature type="transmembrane region" description="Helical" evidence="7">
    <location>
        <begin position="368"/>
        <end position="387"/>
    </location>
</feature>
<dbReference type="CDD" id="cd06173">
    <property type="entry name" value="MFS_MefA_like"/>
    <property type="match status" value="1"/>
</dbReference>
<keyword evidence="5 7" id="KW-0472">Membrane</keyword>
<feature type="transmembrane region" description="Helical" evidence="7">
    <location>
        <begin position="47"/>
        <end position="67"/>
    </location>
</feature>
<dbReference type="PANTHER" id="PTHR23513">
    <property type="entry name" value="INTEGRAL MEMBRANE EFFLUX PROTEIN-RELATED"/>
    <property type="match status" value="1"/>
</dbReference>
<comment type="caution">
    <text evidence="8">The sequence shown here is derived from an EMBL/GenBank/DDBJ whole genome shotgun (WGS) entry which is preliminary data.</text>
</comment>
<keyword evidence="4 7" id="KW-1133">Transmembrane helix</keyword>
<evidence type="ECO:0000256" key="1">
    <source>
        <dbReference type="ARBA" id="ARBA00004651"/>
    </source>
</evidence>
<feature type="transmembrane region" description="Helical" evidence="7">
    <location>
        <begin position="393"/>
        <end position="414"/>
    </location>
</feature>
<feature type="region of interest" description="Disordered" evidence="6">
    <location>
        <begin position="523"/>
        <end position="545"/>
    </location>
</feature>
<dbReference type="SUPFAM" id="SSF103473">
    <property type="entry name" value="MFS general substrate transporter"/>
    <property type="match status" value="1"/>
</dbReference>
<evidence type="ECO:0000256" key="5">
    <source>
        <dbReference type="ARBA" id="ARBA00023136"/>
    </source>
</evidence>
<evidence type="ECO:0000256" key="3">
    <source>
        <dbReference type="ARBA" id="ARBA00022692"/>
    </source>
</evidence>
<evidence type="ECO:0000313" key="8">
    <source>
        <dbReference type="EMBL" id="GAA2397635.1"/>
    </source>
</evidence>
<feature type="transmembrane region" description="Helical" evidence="7">
    <location>
        <begin position="305"/>
        <end position="323"/>
    </location>
</feature>
<sequence length="545" mass="57413">MARHIWERDFRLLWTGSVVSQFGAVGAGTATPLLALSLGGSAVSAGWAAAAGALPGLLFHLPAGWLADRADRRRIMQVSQLVRMAAGIVFVGGLMTVGGPTWLLLPAVIVAGTCAIFYGIAESAAVRDLVYSAGPGADRREARKRQVALAQNEARHHVAQVLGRPFGGVLFGIWHLLPYVVDAVAALFSFGMMRRMRAGRGGAGTGHRAVPAAGAARSDLPASESLARSSLELLRKDRFLCTVLVVCAVANFFFQTVVLLLIVAAQERGISSSLTGLFLSASGIGGLLGAFVAPRALRKAGAERIVVRCVWSWLALVSVVALVDQPLAGLVAWGSCSYMGVHVNVALEVHKASHVPRDLQGKITGISRFVTGGALPLGALSGGYLIAELEPRGTAMLVSLVMAVLAISVSIVAFPPTRKRLTDISVRWRWRMVALLVLSHVGPSQSGSAHRDIETPANLCHETSLRCASHESMSAERWSRGRDLRPFTKIRIGGTLGATSGAVVCMPADGVFGAWNEGQVTGRPGSAAACRRVPGDRQHAAAQHP</sequence>
<dbReference type="Pfam" id="PF07690">
    <property type="entry name" value="MFS_1"/>
    <property type="match status" value="1"/>
</dbReference>
<name>A0ABP5VDH4_9ACTN</name>
<feature type="transmembrane region" description="Helical" evidence="7">
    <location>
        <begin position="12"/>
        <end position="35"/>
    </location>
</feature>
<protein>
    <recommendedName>
        <fullName evidence="10">MFS transporter</fullName>
    </recommendedName>
</protein>
<dbReference type="PANTHER" id="PTHR23513:SF6">
    <property type="entry name" value="MAJOR FACILITATOR SUPERFAMILY ASSOCIATED DOMAIN-CONTAINING PROTEIN"/>
    <property type="match status" value="1"/>
</dbReference>
<dbReference type="InterPro" id="IPR036259">
    <property type="entry name" value="MFS_trans_sf"/>
</dbReference>
<evidence type="ECO:0000256" key="4">
    <source>
        <dbReference type="ARBA" id="ARBA00022989"/>
    </source>
</evidence>
<evidence type="ECO:0000256" key="6">
    <source>
        <dbReference type="SAM" id="MobiDB-lite"/>
    </source>
</evidence>
<feature type="transmembrane region" description="Helical" evidence="7">
    <location>
        <begin position="169"/>
        <end position="190"/>
    </location>
</feature>
<evidence type="ECO:0000313" key="9">
    <source>
        <dbReference type="Proteomes" id="UP001501231"/>
    </source>
</evidence>
<dbReference type="RefSeq" id="WP_344586164.1">
    <property type="nucleotide sequence ID" value="NZ_BAAARW010000001.1"/>
</dbReference>
<evidence type="ECO:0000256" key="7">
    <source>
        <dbReference type="SAM" id="Phobius"/>
    </source>
</evidence>
<feature type="transmembrane region" description="Helical" evidence="7">
    <location>
        <begin position="270"/>
        <end position="293"/>
    </location>
</feature>
<feature type="transmembrane region" description="Helical" evidence="7">
    <location>
        <begin position="239"/>
        <end position="264"/>
    </location>
</feature>
<organism evidence="8 9">
    <name type="scientific">Actinomadura vinacea</name>
    <dbReference type="NCBI Taxonomy" id="115336"/>
    <lineage>
        <taxon>Bacteria</taxon>
        <taxon>Bacillati</taxon>
        <taxon>Actinomycetota</taxon>
        <taxon>Actinomycetes</taxon>
        <taxon>Streptosporangiales</taxon>
        <taxon>Thermomonosporaceae</taxon>
        <taxon>Actinomadura</taxon>
    </lineage>
</organism>
<reference evidence="9" key="1">
    <citation type="journal article" date="2019" name="Int. J. Syst. Evol. Microbiol.">
        <title>The Global Catalogue of Microorganisms (GCM) 10K type strain sequencing project: providing services to taxonomists for standard genome sequencing and annotation.</title>
        <authorList>
            <consortium name="The Broad Institute Genomics Platform"/>
            <consortium name="The Broad Institute Genome Sequencing Center for Infectious Disease"/>
            <person name="Wu L."/>
            <person name="Ma J."/>
        </authorList>
    </citation>
    <scope>NUCLEOTIDE SEQUENCE [LARGE SCALE GENOMIC DNA]</scope>
    <source>
        <strain evidence="9">JCM 3325</strain>
    </source>
</reference>
<dbReference type="InterPro" id="IPR011701">
    <property type="entry name" value="MFS"/>
</dbReference>
<proteinExistence type="predicted"/>